<feature type="region of interest" description="Disordered" evidence="1">
    <location>
        <begin position="88"/>
        <end position="111"/>
    </location>
</feature>
<organism evidence="2 3">
    <name type="scientific">Euplotes crassus</name>
    <dbReference type="NCBI Taxonomy" id="5936"/>
    <lineage>
        <taxon>Eukaryota</taxon>
        <taxon>Sar</taxon>
        <taxon>Alveolata</taxon>
        <taxon>Ciliophora</taxon>
        <taxon>Intramacronucleata</taxon>
        <taxon>Spirotrichea</taxon>
        <taxon>Hypotrichia</taxon>
        <taxon>Euplotida</taxon>
        <taxon>Euplotidae</taxon>
        <taxon>Moneuplotes</taxon>
    </lineage>
</organism>
<comment type="caution">
    <text evidence="2">The sequence shown here is derived from an EMBL/GenBank/DDBJ whole genome shotgun (WGS) entry which is preliminary data.</text>
</comment>
<sequence>MSRVNRTSKTPLKTITPYSKTSGASDMTTVNTQPRYSNLKLYDMSCNTSRLRRNKRRVNQELSLQTEADIKTNDISRFQILKQKITQETSESANSELKNAASKLSKSVTRTSSISNKNTMSIRRVNYNDIFKNHVYNNIPSLPNFPKLKKDSLKASGESSTVQQNRYDFDFPNTDMTLGISTSYSKQKGKVKLVLDINNLNEDDNFADIEEHLVKQIQDGVKNLALKKIIEARRRKDNKSADPTSIQYKPYSLNDYKRNYSVSDPKPLGGLGPNPHNPDWKKKFKDREKMINFAKEAEFSNKLRLVHLKKTSQRGVTTKKFGVNGPKYN</sequence>
<evidence type="ECO:0000313" key="2">
    <source>
        <dbReference type="EMBL" id="CAI2373544.1"/>
    </source>
</evidence>
<dbReference type="EMBL" id="CAMPGE010014895">
    <property type="protein sequence ID" value="CAI2373544.1"/>
    <property type="molecule type" value="Genomic_DNA"/>
</dbReference>
<name>A0AAD1XIV3_EUPCR</name>
<evidence type="ECO:0000256" key="1">
    <source>
        <dbReference type="SAM" id="MobiDB-lite"/>
    </source>
</evidence>
<dbReference type="AlphaFoldDB" id="A0AAD1XIV3"/>
<feature type="region of interest" description="Disordered" evidence="1">
    <location>
        <begin position="1"/>
        <end position="30"/>
    </location>
</feature>
<accession>A0AAD1XIV3</accession>
<gene>
    <name evidence="2" type="ORF">ECRASSUSDP1_LOCUS14890</name>
</gene>
<feature type="region of interest" description="Disordered" evidence="1">
    <location>
        <begin position="262"/>
        <end position="283"/>
    </location>
</feature>
<reference evidence="2" key="1">
    <citation type="submission" date="2023-07" db="EMBL/GenBank/DDBJ databases">
        <authorList>
            <consortium name="AG Swart"/>
            <person name="Singh M."/>
            <person name="Singh A."/>
            <person name="Seah K."/>
            <person name="Emmerich C."/>
        </authorList>
    </citation>
    <scope>NUCLEOTIDE SEQUENCE</scope>
    <source>
        <strain evidence="2">DP1</strain>
    </source>
</reference>
<keyword evidence="3" id="KW-1185">Reference proteome</keyword>
<evidence type="ECO:0000313" key="3">
    <source>
        <dbReference type="Proteomes" id="UP001295684"/>
    </source>
</evidence>
<proteinExistence type="predicted"/>
<protein>
    <submittedName>
        <fullName evidence="2">Uncharacterized protein</fullName>
    </submittedName>
</protein>
<dbReference type="Proteomes" id="UP001295684">
    <property type="component" value="Unassembled WGS sequence"/>
</dbReference>